<feature type="compositionally biased region" description="Low complexity" evidence="6">
    <location>
        <begin position="20"/>
        <end position="49"/>
    </location>
</feature>
<dbReference type="InterPro" id="IPR001138">
    <property type="entry name" value="Zn2Cys6_DnaBD"/>
</dbReference>
<dbReference type="PANTHER" id="PTHR46910:SF3">
    <property type="entry name" value="HALOTOLERANCE PROTEIN 9-RELATED"/>
    <property type="match status" value="1"/>
</dbReference>
<dbReference type="PROSITE" id="PS00463">
    <property type="entry name" value="ZN2_CY6_FUNGAL_1"/>
    <property type="match status" value="1"/>
</dbReference>
<evidence type="ECO:0000256" key="3">
    <source>
        <dbReference type="ARBA" id="ARBA00022833"/>
    </source>
</evidence>
<dbReference type="KEGG" id="kng:KNAG_0K00820"/>
<dbReference type="CDD" id="cd12148">
    <property type="entry name" value="fungal_TF_MHR"/>
    <property type="match status" value="1"/>
</dbReference>
<dbReference type="GO" id="GO:0009651">
    <property type="term" value="P:response to salt stress"/>
    <property type="evidence" value="ECO:0007669"/>
    <property type="project" value="EnsemblFungi"/>
</dbReference>
<dbReference type="AlphaFoldDB" id="J7RRG3"/>
<protein>
    <recommendedName>
        <fullName evidence="7">Zn(2)-C6 fungal-type domain-containing protein</fullName>
    </recommendedName>
</protein>
<dbReference type="STRING" id="1071383.J7RRG3"/>
<sequence length="1050" mass="121655">MPDDVQLGDGFPHDHLYSRNNVNNGNHNSNNNFNHNTNNNTNNTNNNHPNNNIMMQNTAQVDYAAGPVQHHPHMPSGLPTQPQRNMYAGLLHEQSMMGQQQAILPTGPPPPQQMYDGIMGSPLGNFQYSSSSNGASVIPAKKRVSMACDHCRKRKIKCGPINTVENKCSHCIKYNAECTFQHRDAMQARKRNNLDPQNDDYGESAATKTPFQYEVSPNAVELEDGLQQNDPAQPKKTRQWRKKQSKKSSSKQGHESPATSQSSDQTTVLSNIGPVPGPVISKVEKLDKKVSMMIDNMARFEWLLNKLVQRTEGKREKAEVKVRSLRPVEKTYTTALLTPQKLQWIKEKLAPNASIKDFMSPINYMLTLGLKWHIIHAKKLLDFSTPAVFAGEIHIFPLPPKEQARRLLENFHATMISSATMTITLEECFYLLEKHYDDSQEQLNYPEALLLNVCLSSGALATQAMMLYETEFLRKDRYSPSKSELSTIENNTLLNAMYYYHKLSMLCSGITTIQALLLLAKYLSDKYSTELADDVLTTAIRYAVNLRLGLGNFTGNLPLKESLIRRRLWWHCYAYDNKYSMILSRPPLLSEEETDTLTDEAYLNFIRDDVLPTVQGYDPEKIENIKDVDTALAAIADYCDFITYFLSYYIYQLIKVESEVFETCFAARMTERSFDYTIEKILDIQKHLDNWKKRLHPCMKLESYKQCLCLIYTQSNEENPALSFEIACVRVLYCHFRFLYLQILLSLFTITYMTDNKHLFVNSIHDIPIIFRSFLEQYKLSCVAMLNMFMTTNYQPQRFYESRYHLFTGIFALLLHVIKYIDDERERDIPELIKLLEVSHKHMLGENEQYLMTSNVNWLTAMHLFTYLMHHIVARFNEVERRKNEYKFNPSYYKDILPKFIFRLDLEKADSYKRLVVDLQRCFHADQVFEDVTVEDIENGVDDLELPIKISDIDIFNEVNPRMLKVLYSDIPFCSSDGNPRKIQEDRSLFISDDTSYNVIYPANETNDEPTAGNSTDTRYNDEEFNSFLPFGRILFDRDYFFMDVYKTDS</sequence>
<proteinExistence type="predicted"/>
<evidence type="ECO:0000256" key="6">
    <source>
        <dbReference type="SAM" id="MobiDB-lite"/>
    </source>
</evidence>
<keyword evidence="3" id="KW-0862">Zinc</keyword>
<dbReference type="HOGENOM" id="CLU_008153_0_0_1"/>
<evidence type="ECO:0000313" key="9">
    <source>
        <dbReference type="Proteomes" id="UP000006310"/>
    </source>
</evidence>
<feature type="domain" description="Zn(2)-C6 fungal-type" evidence="7">
    <location>
        <begin position="147"/>
        <end position="180"/>
    </location>
</feature>
<keyword evidence="9" id="KW-1185">Reference proteome</keyword>
<dbReference type="GO" id="GO:0005634">
    <property type="term" value="C:nucleus"/>
    <property type="evidence" value="ECO:0007669"/>
    <property type="project" value="UniProtKB-SubCell"/>
</dbReference>
<dbReference type="Gene3D" id="4.10.240.10">
    <property type="entry name" value="Zn(2)-C6 fungal-type DNA-binding domain"/>
    <property type="match status" value="1"/>
</dbReference>
<reference evidence="8 9" key="1">
    <citation type="journal article" date="2011" name="Proc. Natl. Acad. Sci. U.S.A.">
        <title>Evolutionary erosion of yeast sex chromosomes by mating-type switching accidents.</title>
        <authorList>
            <person name="Gordon J.L."/>
            <person name="Armisen D."/>
            <person name="Proux-Wera E."/>
            <person name="Oheigeartaigh S.S."/>
            <person name="Byrne K.P."/>
            <person name="Wolfe K.H."/>
        </authorList>
    </citation>
    <scope>NUCLEOTIDE SEQUENCE [LARGE SCALE GENOMIC DNA]</scope>
    <source>
        <strain evidence="9">ATCC MYA-139 / BCRC 22969 / CBS 8797 / CCRC 22969 / KCTC 17520 / NBRC 10181 / NCYC 3082</strain>
    </source>
</reference>
<dbReference type="InterPro" id="IPR007219">
    <property type="entry name" value="XnlR_reg_dom"/>
</dbReference>
<organism evidence="8 9">
    <name type="scientific">Huiozyma naganishii (strain ATCC MYA-139 / BCRC 22969 / CBS 8797 / KCTC 17520 / NBRC 10181 / NCYC 3082 / Yp74L-3)</name>
    <name type="common">Yeast</name>
    <name type="synonym">Kazachstania naganishii</name>
    <dbReference type="NCBI Taxonomy" id="1071383"/>
    <lineage>
        <taxon>Eukaryota</taxon>
        <taxon>Fungi</taxon>
        <taxon>Dikarya</taxon>
        <taxon>Ascomycota</taxon>
        <taxon>Saccharomycotina</taxon>
        <taxon>Saccharomycetes</taxon>
        <taxon>Saccharomycetales</taxon>
        <taxon>Saccharomycetaceae</taxon>
        <taxon>Huiozyma</taxon>
    </lineage>
</organism>
<dbReference type="SMART" id="SM00066">
    <property type="entry name" value="GAL4"/>
    <property type="match status" value="1"/>
</dbReference>
<dbReference type="InterPro" id="IPR050987">
    <property type="entry name" value="AtrR-like"/>
</dbReference>
<dbReference type="GO" id="GO:0006351">
    <property type="term" value="P:DNA-templated transcription"/>
    <property type="evidence" value="ECO:0007669"/>
    <property type="project" value="InterPro"/>
</dbReference>
<evidence type="ECO:0000256" key="1">
    <source>
        <dbReference type="ARBA" id="ARBA00004123"/>
    </source>
</evidence>
<dbReference type="RefSeq" id="XP_022466693.1">
    <property type="nucleotide sequence ID" value="XM_022610392.1"/>
</dbReference>
<evidence type="ECO:0000313" key="8">
    <source>
        <dbReference type="EMBL" id="CCK72448.1"/>
    </source>
</evidence>
<dbReference type="EMBL" id="HE978324">
    <property type="protein sequence ID" value="CCK72448.1"/>
    <property type="molecule type" value="Genomic_DNA"/>
</dbReference>
<evidence type="ECO:0000259" key="7">
    <source>
        <dbReference type="PROSITE" id="PS50048"/>
    </source>
</evidence>
<feature type="compositionally biased region" description="Basic residues" evidence="6">
    <location>
        <begin position="235"/>
        <end position="249"/>
    </location>
</feature>
<evidence type="ECO:0000256" key="5">
    <source>
        <dbReference type="ARBA" id="ARBA00023242"/>
    </source>
</evidence>
<keyword evidence="4" id="KW-0238">DNA-binding</keyword>
<keyword evidence="2" id="KW-0479">Metal-binding</keyword>
<dbReference type="SUPFAM" id="SSF57701">
    <property type="entry name" value="Zn2/Cys6 DNA-binding domain"/>
    <property type="match status" value="1"/>
</dbReference>
<name>J7RRG3_HUIN7</name>
<comment type="subcellular location">
    <subcellularLocation>
        <location evidence="1">Nucleus</location>
    </subcellularLocation>
</comment>
<feature type="region of interest" description="Disordered" evidence="6">
    <location>
        <begin position="1"/>
        <end position="49"/>
    </location>
</feature>
<dbReference type="PANTHER" id="PTHR46910">
    <property type="entry name" value="TRANSCRIPTION FACTOR PDR1"/>
    <property type="match status" value="1"/>
</dbReference>
<dbReference type="OrthoDB" id="2123952at2759"/>
<keyword evidence="5" id="KW-0539">Nucleus</keyword>
<feature type="compositionally biased region" description="Polar residues" evidence="6">
    <location>
        <begin position="257"/>
        <end position="270"/>
    </location>
</feature>
<gene>
    <name evidence="8" type="primary">KNAG0K00820</name>
    <name evidence="8" type="ordered locus">KNAG_0K00820</name>
</gene>
<dbReference type="SMART" id="SM00906">
    <property type="entry name" value="Fungal_trans"/>
    <property type="match status" value="1"/>
</dbReference>
<dbReference type="PROSITE" id="PS50048">
    <property type="entry name" value="ZN2_CY6_FUNGAL_2"/>
    <property type="match status" value="1"/>
</dbReference>
<dbReference type="eggNOG" id="ENOG502QZJZ">
    <property type="taxonomic scope" value="Eukaryota"/>
</dbReference>
<evidence type="ECO:0000256" key="2">
    <source>
        <dbReference type="ARBA" id="ARBA00022723"/>
    </source>
</evidence>
<dbReference type="Pfam" id="PF04082">
    <property type="entry name" value="Fungal_trans"/>
    <property type="match status" value="1"/>
</dbReference>
<dbReference type="InterPro" id="IPR036864">
    <property type="entry name" value="Zn2-C6_fun-type_DNA-bd_sf"/>
</dbReference>
<accession>J7RRG3</accession>
<dbReference type="GO" id="GO:0008270">
    <property type="term" value="F:zinc ion binding"/>
    <property type="evidence" value="ECO:0007669"/>
    <property type="project" value="InterPro"/>
</dbReference>
<dbReference type="CDD" id="cd00067">
    <property type="entry name" value="GAL4"/>
    <property type="match status" value="1"/>
</dbReference>
<dbReference type="Proteomes" id="UP000006310">
    <property type="component" value="Chromosome 11"/>
</dbReference>
<dbReference type="GeneID" id="34528215"/>
<dbReference type="GO" id="GO:0003677">
    <property type="term" value="F:DNA binding"/>
    <property type="evidence" value="ECO:0007669"/>
    <property type="project" value="UniProtKB-KW"/>
</dbReference>
<reference evidence="9" key="2">
    <citation type="submission" date="2012-08" db="EMBL/GenBank/DDBJ databases">
        <title>Genome sequence of Kazachstania naganishii.</title>
        <authorList>
            <person name="Gordon J.L."/>
            <person name="Armisen D."/>
            <person name="Proux-Wera E."/>
            <person name="OhEigeartaigh S.S."/>
            <person name="Byrne K.P."/>
            <person name="Wolfe K.H."/>
        </authorList>
    </citation>
    <scope>NUCLEOTIDE SEQUENCE [LARGE SCALE GENOMIC DNA]</scope>
    <source>
        <strain evidence="9">ATCC MYA-139 / BCRC 22969 / CBS 8797 / CCRC 22969 / KCTC 17520 / NBRC 10181 / NCYC 3082</strain>
    </source>
</reference>
<dbReference type="OMA" id="DNMARFE"/>
<dbReference type="Pfam" id="PF00172">
    <property type="entry name" value="Zn_clus"/>
    <property type="match status" value="1"/>
</dbReference>
<dbReference type="GO" id="GO:0000981">
    <property type="term" value="F:DNA-binding transcription factor activity, RNA polymerase II-specific"/>
    <property type="evidence" value="ECO:0007669"/>
    <property type="project" value="InterPro"/>
</dbReference>
<feature type="region of interest" description="Disordered" evidence="6">
    <location>
        <begin position="224"/>
        <end position="273"/>
    </location>
</feature>
<evidence type="ECO:0000256" key="4">
    <source>
        <dbReference type="ARBA" id="ARBA00023125"/>
    </source>
</evidence>
<dbReference type="GO" id="GO:0045944">
    <property type="term" value="P:positive regulation of transcription by RNA polymerase II"/>
    <property type="evidence" value="ECO:0007669"/>
    <property type="project" value="EnsemblFungi"/>
</dbReference>